<organism evidence="2 3">
    <name type="scientific">Legionella fallonii LLAP-10</name>
    <dbReference type="NCBI Taxonomy" id="1212491"/>
    <lineage>
        <taxon>Bacteria</taxon>
        <taxon>Pseudomonadati</taxon>
        <taxon>Pseudomonadota</taxon>
        <taxon>Gammaproteobacteria</taxon>
        <taxon>Legionellales</taxon>
        <taxon>Legionellaceae</taxon>
        <taxon>Legionella</taxon>
    </lineage>
</organism>
<feature type="transmembrane region" description="Helical" evidence="1">
    <location>
        <begin position="144"/>
        <end position="167"/>
    </location>
</feature>
<dbReference type="Proteomes" id="UP000032430">
    <property type="component" value="Chromosome I"/>
</dbReference>
<dbReference type="OrthoDB" id="2955631at2"/>
<gene>
    <name evidence="2" type="ORF">LFA_2031</name>
</gene>
<keyword evidence="1" id="KW-1133">Transmembrane helix</keyword>
<dbReference type="KEGG" id="lfa:LFA_2031"/>
<keyword evidence="1" id="KW-0812">Transmembrane</keyword>
<feature type="transmembrane region" description="Helical" evidence="1">
    <location>
        <begin position="70"/>
        <end position="98"/>
    </location>
</feature>
<dbReference type="EMBL" id="LN614827">
    <property type="protein sequence ID" value="CEG57417.1"/>
    <property type="molecule type" value="Genomic_DNA"/>
</dbReference>
<evidence type="ECO:0000256" key="1">
    <source>
        <dbReference type="SAM" id="Phobius"/>
    </source>
</evidence>
<evidence type="ECO:0008006" key="4">
    <source>
        <dbReference type="Google" id="ProtNLM"/>
    </source>
</evidence>
<proteinExistence type="predicted"/>
<dbReference type="AlphaFoldDB" id="A0A098G4M3"/>
<dbReference type="InterPro" id="IPR018723">
    <property type="entry name" value="DUF2254_membrane"/>
</dbReference>
<keyword evidence="1" id="KW-0472">Membrane</keyword>
<protein>
    <recommendedName>
        <fullName evidence="4">DUF2254 domain-containing protein</fullName>
    </recommendedName>
</protein>
<keyword evidence="3" id="KW-1185">Reference proteome</keyword>
<reference evidence="3" key="1">
    <citation type="submission" date="2014-09" db="EMBL/GenBank/DDBJ databases">
        <authorList>
            <person name="Gomez-Valero L."/>
        </authorList>
    </citation>
    <scope>NUCLEOTIDE SEQUENCE [LARGE SCALE GENOMIC DNA]</scope>
    <source>
        <strain evidence="3">ATCC700992</strain>
    </source>
</reference>
<evidence type="ECO:0000313" key="3">
    <source>
        <dbReference type="Proteomes" id="UP000032430"/>
    </source>
</evidence>
<evidence type="ECO:0000313" key="2">
    <source>
        <dbReference type="EMBL" id="CEG57417.1"/>
    </source>
</evidence>
<dbReference type="HOGENOM" id="CLU_032303_1_1_6"/>
<accession>A0A098G4M3</accession>
<dbReference type="Pfam" id="PF10011">
    <property type="entry name" value="DUF2254"/>
    <property type="match status" value="1"/>
</dbReference>
<feature type="transmembrane region" description="Helical" evidence="1">
    <location>
        <begin position="119"/>
        <end position="138"/>
    </location>
</feature>
<sequence length="454" mass="50019">MGNYFLSKYHYNKYDTDERVGTDLRLVVLGICLLISGLFAITIFIDIQAHKGAIFLPIWLSIGNIDDARVMLSSILSTVSTVLGLVFSVVLLVLSMAASQFGPRLLRRFILDHNGQGTIGLFSATFLFSLSTLVVVRVENGHEFIPQITTLTAIVLMIFSFAALIAFSQSIRKGIQAGNLIARVATDLSGSISSYIELRKARIADNTRFSADKGLSIVRQQCIDDGHPILALNAGYLQNINYDKLVDIMSSHDTCIAFKVHPGNFIIKGTVLAFLLSANKDGSLAKKINSTLSIGPNRTLTQDPEFAFAQIVEIGIRALSAAINDTFTGIACVDWLSNDILSLAELEETEEAWRDKMGNIRIIDVSVKFPRMVAAAFDMMRESGADNPAILIRMLQNFTRIGPQLKNNEQRAAIMRQVKAIHELALLQSFTQTDLKDILECYNNACESLLFDSA</sequence>
<name>A0A098G4M3_9GAMM</name>
<feature type="transmembrane region" description="Helical" evidence="1">
    <location>
        <begin position="26"/>
        <end position="50"/>
    </location>
</feature>